<dbReference type="PROSITE" id="PS50835">
    <property type="entry name" value="IG_LIKE"/>
    <property type="match status" value="1"/>
</dbReference>
<evidence type="ECO:0000256" key="1">
    <source>
        <dbReference type="ARBA" id="ARBA00023319"/>
    </source>
</evidence>
<dbReference type="OrthoDB" id="8694217at2759"/>
<dbReference type="PROSITE" id="PS00290">
    <property type="entry name" value="IG_MHC"/>
    <property type="match status" value="1"/>
</dbReference>
<dbReference type="InterPro" id="IPR050380">
    <property type="entry name" value="Immune_Resp_Modulators"/>
</dbReference>
<dbReference type="Ensembl" id="ENSFTIT00000004962.1">
    <property type="protein sequence ID" value="ENSFTIP00000004726.1"/>
    <property type="gene ID" value="ENSFTIG00000003283.1"/>
</dbReference>
<sequence>MTQPEVTLTCLARGFQPENVQVQWLKDHQGVPPEDYVTTPPLRDNPRGSTFFVYSKMMVPKATWLGGTTYSCMVVHQGLPLKFTQRQVQKNPGN</sequence>
<dbReference type="SMART" id="SM00407">
    <property type="entry name" value="IGc1"/>
    <property type="match status" value="1"/>
</dbReference>
<keyword evidence="1" id="KW-0393">Immunoglobulin domain</keyword>
<dbReference type="FunFam" id="2.60.40.10:FF:000463">
    <property type="entry name" value="Immunoglobulin heavy constant gamma 1"/>
    <property type="match status" value="1"/>
</dbReference>
<dbReference type="Pfam" id="PF07654">
    <property type="entry name" value="C1-set"/>
    <property type="match status" value="1"/>
</dbReference>
<dbReference type="SUPFAM" id="SSF48726">
    <property type="entry name" value="Immunoglobulin"/>
    <property type="match status" value="1"/>
</dbReference>
<dbReference type="InterPro" id="IPR007110">
    <property type="entry name" value="Ig-like_dom"/>
</dbReference>
<dbReference type="AlphaFoldDB" id="A0A8C4TXD8"/>
<accession>A0A8C4TXD8</accession>
<dbReference type="InterPro" id="IPR003006">
    <property type="entry name" value="Ig/MHC_CS"/>
</dbReference>
<keyword evidence="4" id="KW-1185">Reference proteome</keyword>
<dbReference type="OMA" id="CLARGFQ"/>
<dbReference type="InterPro" id="IPR036179">
    <property type="entry name" value="Ig-like_dom_sf"/>
</dbReference>
<dbReference type="InterPro" id="IPR013783">
    <property type="entry name" value="Ig-like_fold"/>
</dbReference>
<name>A0A8C4TXD8_FALTI</name>
<dbReference type="CDD" id="cd05768">
    <property type="entry name" value="IgC1_CH3_IgAGD_CH4_IgAEM"/>
    <property type="match status" value="1"/>
</dbReference>
<evidence type="ECO:0000313" key="3">
    <source>
        <dbReference type="Ensembl" id="ENSFTIP00000004726.1"/>
    </source>
</evidence>
<evidence type="ECO:0000313" key="4">
    <source>
        <dbReference type="Proteomes" id="UP000694562"/>
    </source>
</evidence>
<reference evidence="3" key="1">
    <citation type="submission" date="2025-08" db="UniProtKB">
        <authorList>
            <consortium name="Ensembl"/>
        </authorList>
    </citation>
    <scope>IDENTIFICATION</scope>
</reference>
<protein>
    <recommendedName>
        <fullName evidence="2">Ig-like domain-containing protein</fullName>
    </recommendedName>
</protein>
<reference evidence="3" key="2">
    <citation type="submission" date="2025-09" db="UniProtKB">
        <authorList>
            <consortium name="Ensembl"/>
        </authorList>
    </citation>
    <scope>IDENTIFICATION</scope>
</reference>
<dbReference type="Proteomes" id="UP000694562">
    <property type="component" value="Unplaced"/>
</dbReference>
<feature type="domain" description="Ig-like" evidence="2">
    <location>
        <begin position="1"/>
        <end position="89"/>
    </location>
</feature>
<organism evidence="3 4">
    <name type="scientific">Falco tinnunculus</name>
    <name type="common">Common kestrel</name>
    <dbReference type="NCBI Taxonomy" id="100819"/>
    <lineage>
        <taxon>Eukaryota</taxon>
        <taxon>Metazoa</taxon>
        <taxon>Chordata</taxon>
        <taxon>Craniata</taxon>
        <taxon>Vertebrata</taxon>
        <taxon>Euteleostomi</taxon>
        <taxon>Archelosauria</taxon>
        <taxon>Archosauria</taxon>
        <taxon>Dinosauria</taxon>
        <taxon>Saurischia</taxon>
        <taxon>Theropoda</taxon>
        <taxon>Coelurosauria</taxon>
        <taxon>Aves</taxon>
        <taxon>Neognathae</taxon>
        <taxon>Neoaves</taxon>
        <taxon>Telluraves</taxon>
        <taxon>Australaves</taxon>
        <taxon>Falconiformes</taxon>
        <taxon>Falconidae</taxon>
        <taxon>Falco</taxon>
    </lineage>
</organism>
<dbReference type="Gene3D" id="2.60.40.10">
    <property type="entry name" value="Immunoglobulins"/>
    <property type="match status" value="1"/>
</dbReference>
<dbReference type="PANTHER" id="PTHR23411">
    <property type="entry name" value="TAPASIN"/>
    <property type="match status" value="1"/>
</dbReference>
<dbReference type="InterPro" id="IPR003597">
    <property type="entry name" value="Ig_C1-set"/>
</dbReference>
<proteinExistence type="predicted"/>
<evidence type="ECO:0000259" key="2">
    <source>
        <dbReference type="PROSITE" id="PS50835"/>
    </source>
</evidence>